<dbReference type="InterPro" id="IPR036998">
    <property type="entry name" value="Porin_LamB_sf"/>
</dbReference>
<protein>
    <recommendedName>
        <fullName evidence="13">Maltoporin</fullName>
    </recommendedName>
</protein>
<keyword evidence="12" id="KW-1185">Reference proteome</keyword>
<evidence type="ECO:0000313" key="11">
    <source>
        <dbReference type="EMBL" id="KEQ19436.1"/>
    </source>
</evidence>
<keyword evidence="5" id="KW-0812">Transmembrane</keyword>
<keyword evidence="10" id="KW-0732">Signal</keyword>
<dbReference type="GO" id="GO:0015288">
    <property type="term" value="F:porin activity"/>
    <property type="evidence" value="ECO:0007669"/>
    <property type="project" value="UniProtKB-KW"/>
</dbReference>
<evidence type="ECO:0000256" key="2">
    <source>
        <dbReference type="ARBA" id="ARBA00007055"/>
    </source>
</evidence>
<dbReference type="PANTHER" id="PTHR38762">
    <property type="entry name" value="CRYPTIC OUTER MEMBRANE PORIN BGLH-RELATED"/>
    <property type="match status" value="1"/>
</dbReference>
<dbReference type="eggNOG" id="COG4580">
    <property type="taxonomic scope" value="Bacteria"/>
</dbReference>
<keyword evidence="7" id="KW-0626">Porin</keyword>
<evidence type="ECO:0000256" key="8">
    <source>
        <dbReference type="ARBA" id="ARBA00023136"/>
    </source>
</evidence>
<dbReference type="GO" id="GO:0006811">
    <property type="term" value="P:monoatomic ion transport"/>
    <property type="evidence" value="ECO:0007669"/>
    <property type="project" value="UniProtKB-KW"/>
</dbReference>
<dbReference type="Pfam" id="PF02264">
    <property type="entry name" value="LamB"/>
    <property type="match status" value="1"/>
</dbReference>
<gene>
    <name evidence="11" type="ORF">GZ78_05680</name>
</gene>
<comment type="caution">
    <text evidence="11">The sequence shown here is derived from an EMBL/GenBank/DDBJ whole genome shotgun (WGS) entry which is preliminary data.</text>
</comment>
<dbReference type="GO" id="GO:0015144">
    <property type="term" value="F:carbohydrate transmembrane transporter activity"/>
    <property type="evidence" value="ECO:0007669"/>
    <property type="project" value="TreeGrafter"/>
</dbReference>
<reference evidence="11 12" key="1">
    <citation type="submission" date="2014-06" db="EMBL/GenBank/DDBJ databases">
        <title>Whole Genome Sequences of Three Symbiotic Endozoicomonas Bacteria.</title>
        <authorList>
            <person name="Neave M.J."/>
            <person name="Apprill A."/>
            <person name="Voolstra C.R."/>
        </authorList>
    </citation>
    <scope>NUCLEOTIDE SEQUENCE [LARGE SCALE GENOMIC DNA]</scope>
    <source>
        <strain evidence="11 12">DSM 25634</strain>
    </source>
</reference>
<evidence type="ECO:0000256" key="5">
    <source>
        <dbReference type="ARBA" id="ARBA00022692"/>
    </source>
</evidence>
<dbReference type="GO" id="GO:0009279">
    <property type="term" value="C:cell outer membrane"/>
    <property type="evidence" value="ECO:0007669"/>
    <property type="project" value="UniProtKB-SubCell"/>
</dbReference>
<evidence type="ECO:0000256" key="1">
    <source>
        <dbReference type="ARBA" id="ARBA00004571"/>
    </source>
</evidence>
<dbReference type="CDD" id="cd01346">
    <property type="entry name" value="Maltoporin-like"/>
    <property type="match status" value="1"/>
</dbReference>
<evidence type="ECO:0000256" key="6">
    <source>
        <dbReference type="ARBA" id="ARBA00023065"/>
    </source>
</evidence>
<evidence type="ECO:0000256" key="9">
    <source>
        <dbReference type="ARBA" id="ARBA00023237"/>
    </source>
</evidence>
<evidence type="ECO:0000256" key="4">
    <source>
        <dbReference type="ARBA" id="ARBA00022452"/>
    </source>
</evidence>
<keyword evidence="6" id="KW-0406">Ion transport</keyword>
<keyword evidence="3" id="KW-0813">Transport</keyword>
<dbReference type="SUPFAM" id="SSF56935">
    <property type="entry name" value="Porins"/>
    <property type="match status" value="1"/>
</dbReference>
<evidence type="ECO:0000256" key="3">
    <source>
        <dbReference type="ARBA" id="ARBA00022448"/>
    </source>
</evidence>
<feature type="signal peptide" evidence="10">
    <location>
        <begin position="1"/>
        <end position="29"/>
    </location>
</feature>
<dbReference type="InterPro" id="IPR050286">
    <property type="entry name" value="G_neg_Bact_CarbUptk_Porin"/>
</dbReference>
<dbReference type="GO" id="GO:0015774">
    <property type="term" value="P:polysaccharide transport"/>
    <property type="evidence" value="ECO:0007669"/>
    <property type="project" value="TreeGrafter"/>
</dbReference>
<dbReference type="OrthoDB" id="106611at2"/>
<dbReference type="Proteomes" id="UP000028073">
    <property type="component" value="Unassembled WGS sequence"/>
</dbReference>
<dbReference type="InterPro" id="IPR003192">
    <property type="entry name" value="Porin_LamB"/>
</dbReference>
<dbReference type="STRING" id="1137799.GZ78_05680"/>
<accession>A0A081NLW3</accession>
<evidence type="ECO:0000256" key="10">
    <source>
        <dbReference type="SAM" id="SignalP"/>
    </source>
</evidence>
<dbReference type="GO" id="GO:0046930">
    <property type="term" value="C:pore complex"/>
    <property type="evidence" value="ECO:0007669"/>
    <property type="project" value="UniProtKB-KW"/>
</dbReference>
<proteinExistence type="inferred from homology"/>
<keyword evidence="4" id="KW-1134">Transmembrane beta strand</keyword>
<evidence type="ECO:0000256" key="7">
    <source>
        <dbReference type="ARBA" id="ARBA00023114"/>
    </source>
</evidence>
<organism evidence="11 12">
    <name type="scientific">Endozoicomonas numazuensis</name>
    <dbReference type="NCBI Taxonomy" id="1137799"/>
    <lineage>
        <taxon>Bacteria</taxon>
        <taxon>Pseudomonadati</taxon>
        <taxon>Pseudomonadota</taxon>
        <taxon>Gammaproteobacteria</taxon>
        <taxon>Oceanospirillales</taxon>
        <taxon>Endozoicomonadaceae</taxon>
        <taxon>Endozoicomonas</taxon>
    </lineage>
</organism>
<comment type="similarity">
    <text evidence="2">Belongs to the porin LamB (TC 1.B.3) family.</text>
</comment>
<dbReference type="AlphaFoldDB" id="A0A081NLW3"/>
<dbReference type="PANTHER" id="PTHR38762:SF1">
    <property type="entry name" value="CRYPTIC OUTER MEMBRANE PORIN BGLH-RELATED"/>
    <property type="match status" value="1"/>
</dbReference>
<dbReference type="RefSeq" id="WP_034833289.1">
    <property type="nucleotide sequence ID" value="NZ_JOKH01000001.1"/>
</dbReference>
<dbReference type="EMBL" id="JOKH01000001">
    <property type="protein sequence ID" value="KEQ19436.1"/>
    <property type="molecule type" value="Genomic_DNA"/>
</dbReference>
<dbReference type="Gene3D" id="2.40.170.10">
    <property type="entry name" value="Porin, LamB type"/>
    <property type="match status" value="1"/>
</dbReference>
<evidence type="ECO:0008006" key="13">
    <source>
        <dbReference type="Google" id="ProtNLM"/>
    </source>
</evidence>
<dbReference type="NCBIfam" id="NF006860">
    <property type="entry name" value="PRK09360.1"/>
    <property type="match status" value="1"/>
</dbReference>
<comment type="subcellular location">
    <subcellularLocation>
        <location evidence="1">Cell outer membrane</location>
        <topology evidence="1">Multi-pass membrane protein</topology>
    </subcellularLocation>
</comment>
<keyword evidence="9" id="KW-0998">Cell outer membrane</keyword>
<keyword evidence="8" id="KW-0472">Membrane</keyword>
<sequence>MIQQPISLSMLCRNIFLISATSLSSVAMAVENIDFHGYGRSGVGRTAKGGDQLCFKAAQAPVKYRLGNECETYAELKLGSMLYEENDVSFYLDTNVAYSSDQIESYESINIFLTEFNVQATGVFPALPGATLWAGKRFYQRHDVHMTDWYYWDISGPGAGIENIDLGMGKLHVAWLRHEANMTYVENNKLKSANVATDVADLRWSGIPLMENLTLELGFEFGKGNPPDKAEFKDYTDKDGYMLTAELTLAEFMNGYNKTFVQYATDSMAGPGIGLSGRYTTSSNLYKGNKMMRVGNHGKVSLTDRLDMLYLVAWTKVDFDSSFYEDAEGTMLTTTPDNRTWVTAGVRPIWKWTELTSTAIELGWDKVENASYVKELNGSSKGYDSQLYKFTIAQQFHPKFGALVRPVIRVFATYATWDKLGDCPSGSKDACSVAGIVDKPFSEDGSSFNDTGKKYADTFGKDTSGWTYGVQFEAWW</sequence>
<name>A0A081NLW3_9GAMM</name>
<feature type="chain" id="PRO_5001760989" description="Maltoporin" evidence="10">
    <location>
        <begin position="30"/>
        <end position="476"/>
    </location>
</feature>
<evidence type="ECO:0000313" key="12">
    <source>
        <dbReference type="Proteomes" id="UP000028073"/>
    </source>
</evidence>